<dbReference type="PROSITE" id="PS51105">
    <property type="entry name" value="PTS_EIIC_TYPE_3"/>
    <property type="match status" value="1"/>
</dbReference>
<feature type="transmembrane region" description="Helical" evidence="9">
    <location>
        <begin position="317"/>
        <end position="337"/>
    </location>
</feature>
<dbReference type="InterPro" id="IPR004796">
    <property type="entry name" value="PTS_IIC_cello"/>
</dbReference>
<dbReference type="eggNOG" id="COG1455">
    <property type="taxonomic scope" value="Bacteria"/>
</dbReference>
<gene>
    <name evidence="11" type="ORF">FC69_GL001937</name>
</gene>
<dbReference type="GO" id="GO:0008982">
    <property type="term" value="F:protein-N(PI)-phosphohistidine-sugar phosphotransferase activity"/>
    <property type="evidence" value="ECO:0007669"/>
    <property type="project" value="UniProtKB-UniRule"/>
</dbReference>
<evidence type="ECO:0000256" key="5">
    <source>
        <dbReference type="ARBA" id="ARBA00022692"/>
    </source>
</evidence>
<evidence type="ECO:0000259" key="10">
    <source>
        <dbReference type="PROSITE" id="PS51105"/>
    </source>
</evidence>
<name>A0A0R1RQR5_9LACO</name>
<dbReference type="InterPro" id="IPR004501">
    <property type="entry name" value="PTS_EIIC_3"/>
</dbReference>
<feature type="transmembrane region" description="Helical" evidence="9">
    <location>
        <begin position="131"/>
        <end position="155"/>
    </location>
</feature>
<protein>
    <recommendedName>
        <fullName evidence="8">Permease IIC component</fullName>
    </recommendedName>
</protein>
<evidence type="ECO:0000256" key="6">
    <source>
        <dbReference type="ARBA" id="ARBA00022989"/>
    </source>
</evidence>
<keyword evidence="2 8" id="KW-0813">Transport</keyword>
<accession>A0A0R1RQR5</accession>
<keyword evidence="5 9" id="KW-0812">Transmembrane</keyword>
<evidence type="ECO:0000256" key="9">
    <source>
        <dbReference type="SAM" id="Phobius"/>
    </source>
</evidence>
<keyword evidence="4 8" id="KW-0762">Sugar transport</keyword>
<evidence type="ECO:0000256" key="1">
    <source>
        <dbReference type="ARBA" id="ARBA00004651"/>
    </source>
</evidence>
<evidence type="ECO:0000256" key="7">
    <source>
        <dbReference type="ARBA" id="ARBA00023136"/>
    </source>
</evidence>
<comment type="subcellular location">
    <subcellularLocation>
        <location evidence="1">Cell membrane</location>
        <topology evidence="1">Multi-pass membrane protein</topology>
    </subcellularLocation>
</comment>
<dbReference type="AlphaFoldDB" id="A0A0R1RQR5"/>
<dbReference type="InterPro" id="IPR003352">
    <property type="entry name" value="PTS_EIIC"/>
</dbReference>
<evidence type="ECO:0000256" key="8">
    <source>
        <dbReference type="PIRNR" id="PIRNR006351"/>
    </source>
</evidence>
<sequence length="430" mass="46866">MVNNDWLVHWILRLRQHGLYQVLQKSLMLLFPFVLVGSLSQVIQLTVLNRDSFLATIFNWSTWLGKHQFLAIIFNHLTGLTLGIVAALAAFSMARYTAKYYARDEQLAGLTGLLAYLMLAVRYTANNELTFTQGMLGMGGLFMGLLVGYLVGFAFKKLAHQQRQTPVLAEATLSRTLDSIGAIILVLSIAVLLSLLLNWLAISVLPDQVILKLQSVNANQATLPFTLGVTLLASVLTFFGLTSMPTLAQFGRDGIATNANLNYALAHHSIWNVPYPFSLGTLYEPFGAIGGTGGTLALIIAIFLFSRQTNQHLISRWSLLPVLFNFNSTVLVGLPILGNGLYLIPFLLVPLVNMGVAALAIAWHLIPAVVYNVPLGTPSLLQAFVGTNGNWGALLVVLLNIVIGVLIYRPFVQCANRLNEQGGGHDVKNG</sequence>
<dbReference type="Pfam" id="PF02378">
    <property type="entry name" value="PTS_EIIC"/>
    <property type="match status" value="1"/>
</dbReference>
<feature type="transmembrane region" description="Helical" evidence="9">
    <location>
        <begin position="391"/>
        <end position="408"/>
    </location>
</feature>
<evidence type="ECO:0000256" key="4">
    <source>
        <dbReference type="ARBA" id="ARBA00022597"/>
    </source>
</evidence>
<evidence type="ECO:0000256" key="3">
    <source>
        <dbReference type="ARBA" id="ARBA00022475"/>
    </source>
</evidence>
<comment type="caution">
    <text evidence="11">The sequence shown here is derived from an EMBL/GenBank/DDBJ whole genome shotgun (WGS) entry which is preliminary data.</text>
</comment>
<keyword evidence="6 9" id="KW-1133">Transmembrane helix</keyword>
<dbReference type="OrthoDB" id="1651152at2"/>
<dbReference type="GO" id="GO:0005886">
    <property type="term" value="C:plasma membrane"/>
    <property type="evidence" value="ECO:0007669"/>
    <property type="project" value="UniProtKB-SubCell"/>
</dbReference>
<feature type="transmembrane region" description="Helical" evidence="9">
    <location>
        <begin position="286"/>
        <end position="305"/>
    </location>
</feature>
<feature type="domain" description="PTS EIIC type-3" evidence="10">
    <location>
        <begin position="3"/>
        <end position="411"/>
    </location>
</feature>
<dbReference type="PANTHER" id="PTHR33989:SF4">
    <property type="entry name" value="PTS SYSTEM N,N'-DIACETYLCHITOBIOSE-SPECIFIC EIIC COMPONENT"/>
    <property type="match status" value="1"/>
</dbReference>
<proteinExistence type="predicted"/>
<evidence type="ECO:0000313" key="12">
    <source>
        <dbReference type="Proteomes" id="UP000051264"/>
    </source>
</evidence>
<feature type="transmembrane region" description="Helical" evidence="9">
    <location>
        <begin position="27"/>
        <end position="48"/>
    </location>
</feature>
<feature type="transmembrane region" description="Helical" evidence="9">
    <location>
        <begin position="344"/>
        <end position="371"/>
    </location>
</feature>
<dbReference type="PATRIC" id="fig|1423747.3.peg.1967"/>
<keyword evidence="7 8" id="KW-0472">Membrane</keyword>
<dbReference type="PANTHER" id="PTHR33989">
    <property type="match status" value="1"/>
</dbReference>
<feature type="transmembrane region" description="Helical" evidence="9">
    <location>
        <begin position="106"/>
        <end position="125"/>
    </location>
</feature>
<dbReference type="STRING" id="1423747.FC69_GL001937"/>
<dbReference type="InterPro" id="IPR051088">
    <property type="entry name" value="PTS_Sugar-EIIC/EIIB"/>
</dbReference>
<dbReference type="RefSeq" id="WP_025083233.1">
    <property type="nucleotide sequence ID" value="NZ_AZEX01000056.1"/>
</dbReference>
<evidence type="ECO:0000313" key="11">
    <source>
        <dbReference type="EMBL" id="KRL59073.1"/>
    </source>
</evidence>
<comment type="function">
    <text evidence="8">The phosphoenolpyruvate-dependent sugar phosphotransferase system (PTS), a major carbohydrate active -transport system, catalyzes the phosphorylation of incoming sugar substrates concomitant with their translocation across the cell membrane.</text>
</comment>
<feature type="transmembrane region" description="Helical" evidence="9">
    <location>
        <begin position="68"/>
        <end position="94"/>
    </location>
</feature>
<keyword evidence="3 8" id="KW-1003">Cell membrane</keyword>
<dbReference type="PIRSF" id="PIRSF006351">
    <property type="entry name" value="PTS_EIIC-Cellobiose"/>
    <property type="match status" value="1"/>
</dbReference>
<evidence type="ECO:0000256" key="2">
    <source>
        <dbReference type="ARBA" id="ARBA00022448"/>
    </source>
</evidence>
<feature type="transmembrane region" description="Helical" evidence="9">
    <location>
        <begin position="176"/>
        <end position="201"/>
    </location>
</feature>
<dbReference type="EMBL" id="AZEX01000056">
    <property type="protein sequence ID" value="KRL59073.1"/>
    <property type="molecule type" value="Genomic_DNA"/>
</dbReference>
<organism evidence="11 12">
    <name type="scientific">Latilactobacillus fuchuensis DSM 14340 = JCM 11249</name>
    <dbReference type="NCBI Taxonomy" id="1423747"/>
    <lineage>
        <taxon>Bacteria</taxon>
        <taxon>Bacillati</taxon>
        <taxon>Bacillota</taxon>
        <taxon>Bacilli</taxon>
        <taxon>Lactobacillales</taxon>
        <taxon>Lactobacillaceae</taxon>
        <taxon>Latilactobacillus</taxon>
    </lineage>
</organism>
<dbReference type="Proteomes" id="UP000051264">
    <property type="component" value="Unassembled WGS sequence"/>
</dbReference>
<dbReference type="GO" id="GO:0009401">
    <property type="term" value="P:phosphoenolpyruvate-dependent sugar phosphotransferase system"/>
    <property type="evidence" value="ECO:0007669"/>
    <property type="project" value="InterPro"/>
</dbReference>
<feature type="transmembrane region" description="Helical" evidence="9">
    <location>
        <begin position="221"/>
        <end position="242"/>
    </location>
</feature>
<reference evidence="11 12" key="1">
    <citation type="journal article" date="2015" name="Genome Announc.">
        <title>Expanding the biotechnology potential of lactobacilli through comparative genomics of 213 strains and associated genera.</title>
        <authorList>
            <person name="Sun Z."/>
            <person name="Harris H.M."/>
            <person name="McCann A."/>
            <person name="Guo C."/>
            <person name="Argimon S."/>
            <person name="Zhang W."/>
            <person name="Yang X."/>
            <person name="Jeffery I.B."/>
            <person name="Cooney J.C."/>
            <person name="Kagawa T.F."/>
            <person name="Liu W."/>
            <person name="Song Y."/>
            <person name="Salvetti E."/>
            <person name="Wrobel A."/>
            <person name="Rasinkangas P."/>
            <person name="Parkhill J."/>
            <person name="Rea M.C."/>
            <person name="O'Sullivan O."/>
            <person name="Ritari J."/>
            <person name="Douillard F.P."/>
            <person name="Paul Ross R."/>
            <person name="Yang R."/>
            <person name="Briner A.E."/>
            <person name="Felis G.E."/>
            <person name="de Vos W.M."/>
            <person name="Barrangou R."/>
            <person name="Klaenhammer T.R."/>
            <person name="Caufield P.W."/>
            <person name="Cui Y."/>
            <person name="Zhang H."/>
            <person name="O'Toole P.W."/>
        </authorList>
    </citation>
    <scope>NUCLEOTIDE SEQUENCE [LARGE SCALE GENOMIC DNA]</scope>
    <source>
        <strain evidence="11 12">DSM 14340</strain>
    </source>
</reference>